<reference evidence="3 4" key="1">
    <citation type="submission" date="2019-06" db="EMBL/GenBank/DDBJ databases">
        <title>Whole genome shotgun sequence of Zoogloea ramigera NBRC 15342.</title>
        <authorList>
            <person name="Hosoyama A."/>
            <person name="Uohara A."/>
            <person name="Ohji S."/>
            <person name="Ichikawa N."/>
        </authorList>
    </citation>
    <scope>NUCLEOTIDE SEQUENCE [LARGE SCALE GENOMIC DNA]</scope>
    <source>
        <strain evidence="3 4">NBRC 15342</strain>
    </source>
</reference>
<name>A0A4Y4D4C5_ZOORA</name>
<feature type="domain" description="HD-GYP" evidence="2">
    <location>
        <begin position="212"/>
        <end position="407"/>
    </location>
</feature>
<sequence length="431" mass="46977">MSRPLPETPGQLHGMLTIRLGLAATVVALIAGGVAYFVETYRAEQAALEQATRSARHFATPAMQMIVSAGRPDGHDELERLLDKSRFVGLQVFDGDGDQVYENWGSSAVSLIDVLRAQTLKRPERDQIHRAWIDVNSEHLIHVVVPISGSDGRLVGYVRTVSRLDAETVQAQRDQVRTGALTAVGAVVATAFVLYPLMLAMLRRSTDLSRSLLDSNLSLIRSLGNAVAKKDSGTDAHNYRVTLYAIGLAEALGVSAEDISHLVAGAFLHDVGKIGIPDSILLKGGSLTPAELQVMQTHPVLGTEIVTGNPWLQEAAVIIRHHHERLDGKGYPDGLRGEEIPLIARIFAVVDVFDALTSERSYKSPMGLDEAMQIILRESGSHFDPRIASAFMDIAPALYVTITQAETNELRQRLHEALLRYFKLGVLPPVV</sequence>
<evidence type="ECO:0000313" key="4">
    <source>
        <dbReference type="Proteomes" id="UP000318422"/>
    </source>
</evidence>
<dbReference type="Gene3D" id="1.10.3210.10">
    <property type="entry name" value="Hypothetical protein af1432"/>
    <property type="match status" value="1"/>
</dbReference>
<keyword evidence="1" id="KW-0472">Membrane</keyword>
<evidence type="ECO:0000313" key="3">
    <source>
        <dbReference type="EMBL" id="GEC97630.1"/>
    </source>
</evidence>
<dbReference type="Pfam" id="PF13487">
    <property type="entry name" value="HD_5"/>
    <property type="match status" value="1"/>
</dbReference>
<dbReference type="GO" id="GO:0008081">
    <property type="term" value="F:phosphoric diester hydrolase activity"/>
    <property type="evidence" value="ECO:0007669"/>
    <property type="project" value="UniProtKB-ARBA"/>
</dbReference>
<dbReference type="Proteomes" id="UP000318422">
    <property type="component" value="Unassembled WGS sequence"/>
</dbReference>
<keyword evidence="1" id="KW-0812">Transmembrane</keyword>
<evidence type="ECO:0000259" key="2">
    <source>
        <dbReference type="PROSITE" id="PS51832"/>
    </source>
</evidence>
<dbReference type="InterPro" id="IPR052020">
    <property type="entry name" value="Cyclic_di-GMP/3'3'-cGAMP_PDE"/>
</dbReference>
<dbReference type="RefSeq" id="WP_141354933.1">
    <property type="nucleotide sequence ID" value="NZ_BJNV01000105.1"/>
</dbReference>
<feature type="transmembrane region" description="Helical" evidence="1">
    <location>
        <begin position="20"/>
        <end position="38"/>
    </location>
</feature>
<keyword evidence="1" id="KW-1133">Transmembrane helix</keyword>
<dbReference type="OrthoDB" id="9763857at2"/>
<dbReference type="SMART" id="SM00471">
    <property type="entry name" value="HDc"/>
    <property type="match status" value="1"/>
</dbReference>
<dbReference type="PANTHER" id="PTHR45228">
    <property type="entry name" value="CYCLIC DI-GMP PHOSPHODIESTERASE TM_0186-RELATED"/>
    <property type="match status" value="1"/>
</dbReference>
<protein>
    <recommendedName>
        <fullName evidence="2">HD-GYP domain-containing protein</fullName>
    </recommendedName>
</protein>
<feature type="transmembrane region" description="Helical" evidence="1">
    <location>
        <begin position="180"/>
        <end position="202"/>
    </location>
</feature>
<accession>A0A4Y4D4C5</accession>
<gene>
    <name evidence="3" type="ORF">ZRA01_37030</name>
</gene>
<dbReference type="CDD" id="cd00077">
    <property type="entry name" value="HDc"/>
    <property type="match status" value="1"/>
</dbReference>
<dbReference type="SUPFAM" id="SSF109604">
    <property type="entry name" value="HD-domain/PDEase-like"/>
    <property type="match status" value="1"/>
</dbReference>
<evidence type="ECO:0000256" key="1">
    <source>
        <dbReference type="SAM" id="Phobius"/>
    </source>
</evidence>
<dbReference type="AlphaFoldDB" id="A0A4Y4D4C5"/>
<comment type="caution">
    <text evidence="3">The sequence shown here is derived from an EMBL/GenBank/DDBJ whole genome shotgun (WGS) entry which is preliminary data.</text>
</comment>
<dbReference type="EMBL" id="BJNV01000105">
    <property type="protein sequence ID" value="GEC97630.1"/>
    <property type="molecule type" value="Genomic_DNA"/>
</dbReference>
<dbReference type="InterPro" id="IPR037522">
    <property type="entry name" value="HD_GYP_dom"/>
</dbReference>
<proteinExistence type="predicted"/>
<dbReference type="InterPro" id="IPR003607">
    <property type="entry name" value="HD/PDEase_dom"/>
</dbReference>
<organism evidence="3 4">
    <name type="scientific">Zoogloea ramigera</name>
    <dbReference type="NCBI Taxonomy" id="350"/>
    <lineage>
        <taxon>Bacteria</taxon>
        <taxon>Pseudomonadati</taxon>
        <taxon>Pseudomonadota</taxon>
        <taxon>Betaproteobacteria</taxon>
        <taxon>Rhodocyclales</taxon>
        <taxon>Zoogloeaceae</taxon>
        <taxon>Zoogloea</taxon>
    </lineage>
</organism>
<keyword evidence="4" id="KW-1185">Reference proteome</keyword>
<dbReference type="PROSITE" id="PS51832">
    <property type="entry name" value="HD_GYP"/>
    <property type="match status" value="1"/>
</dbReference>